<dbReference type="PANTHER" id="PTHR24074">
    <property type="entry name" value="CO-CHAPERONE PROTEIN DJLA"/>
    <property type="match status" value="1"/>
</dbReference>
<dbReference type="GeneID" id="54585813"/>
<feature type="compositionally biased region" description="Basic and acidic residues" evidence="1">
    <location>
        <begin position="136"/>
        <end position="157"/>
    </location>
</feature>
<dbReference type="PROSITE" id="PS50076">
    <property type="entry name" value="DNAJ_2"/>
    <property type="match status" value="1"/>
</dbReference>
<dbReference type="InterPro" id="IPR001623">
    <property type="entry name" value="DnaJ_domain"/>
</dbReference>
<dbReference type="SMART" id="SM00271">
    <property type="entry name" value="DnaJ"/>
    <property type="match status" value="1"/>
</dbReference>
<dbReference type="CDD" id="cd06257">
    <property type="entry name" value="DnaJ"/>
    <property type="match status" value="1"/>
</dbReference>
<proteinExistence type="predicted"/>
<feature type="region of interest" description="Disordered" evidence="1">
    <location>
        <begin position="75"/>
        <end position="207"/>
    </location>
</feature>
<dbReference type="InterPro" id="IPR050817">
    <property type="entry name" value="DjlA_DnaK_co-chaperone"/>
</dbReference>
<dbReference type="Pfam" id="PF00226">
    <property type="entry name" value="DnaJ"/>
    <property type="match status" value="1"/>
</dbReference>
<dbReference type="AlphaFoldDB" id="A0A6A6J0V9"/>
<evidence type="ECO:0000313" key="4">
    <source>
        <dbReference type="Proteomes" id="UP000800094"/>
    </source>
</evidence>
<accession>A0A6A6J0V9</accession>
<evidence type="ECO:0000259" key="2">
    <source>
        <dbReference type="PROSITE" id="PS50076"/>
    </source>
</evidence>
<dbReference type="Proteomes" id="UP000800094">
    <property type="component" value="Unassembled WGS sequence"/>
</dbReference>
<evidence type="ECO:0000313" key="3">
    <source>
        <dbReference type="EMBL" id="KAF2256158.1"/>
    </source>
</evidence>
<feature type="compositionally biased region" description="Polar residues" evidence="1">
    <location>
        <begin position="182"/>
        <end position="199"/>
    </location>
</feature>
<sequence>MAPPPTTHYTLLALHPSASAAEIKKAWKTFMLAHHPDKLAHLTAAERAAGEALSKVANAAYECLSDPVERGRYDAEIRKEEQLREAGKQKRKREAGNGATQAQPPPKKRRRPSDTGGGAEGKRRTRRVYTAEEEWERAKHEFARQDAEARAQEEKKYQTRASTASPSPPPAYPRTRTRPPSNNTASPPATASVGNTQQKQPERRANSNGFFVNGWHFMLAVSRKYFVYGPFTASNTHTRTRRNSSHSDSESVTVCLTLRDNPVWKASSGRRSDGERVEKGVFVAVKRTPSGRAVSRIQALLQSWGPHEGAGRERQRGWKMLTITLHTTTTTPYLLTTTRLAFDLTLPSIPSSLSTRYCATHLIFSTTPPKRFIQNRPFSPHGWAFPLQSPELRLSMLPELQPMLLVDMGREYCREVRAGKERWYRLAAAGVRKGGGV</sequence>
<reference evidence="3" key="1">
    <citation type="journal article" date="2020" name="Stud. Mycol.">
        <title>101 Dothideomycetes genomes: a test case for predicting lifestyles and emergence of pathogens.</title>
        <authorList>
            <person name="Haridas S."/>
            <person name="Albert R."/>
            <person name="Binder M."/>
            <person name="Bloem J."/>
            <person name="Labutti K."/>
            <person name="Salamov A."/>
            <person name="Andreopoulos B."/>
            <person name="Baker S."/>
            <person name="Barry K."/>
            <person name="Bills G."/>
            <person name="Bluhm B."/>
            <person name="Cannon C."/>
            <person name="Castanera R."/>
            <person name="Culley D."/>
            <person name="Daum C."/>
            <person name="Ezra D."/>
            <person name="Gonzalez J."/>
            <person name="Henrissat B."/>
            <person name="Kuo A."/>
            <person name="Liang C."/>
            <person name="Lipzen A."/>
            <person name="Lutzoni F."/>
            <person name="Magnuson J."/>
            <person name="Mondo S."/>
            <person name="Nolan M."/>
            <person name="Ohm R."/>
            <person name="Pangilinan J."/>
            <person name="Park H.-J."/>
            <person name="Ramirez L."/>
            <person name="Alfaro M."/>
            <person name="Sun H."/>
            <person name="Tritt A."/>
            <person name="Yoshinaga Y."/>
            <person name="Zwiers L.-H."/>
            <person name="Turgeon B."/>
            <person name="Goodwin S."/>
            <person name="Spatafora J."/>
            <person name="Crous P."/>
            <person name="Grigoriev I."/>
        </authorList>
    </citation>
    <scope>NUCLEOTIDE SEQUENCE</scope>
    <source>
        <strain evidence="3">CBS 122368</strain>
    </source>
</reference>
<evidence type="ECO:0000256" key="1">
    <source>
        <dbReference type="SAM" id="MobiDB-lite"/>
    </source>
</evidence>
<protein>
    <recommendedName>
        <fullName evidence="2">J domain-containing protein</fullName>
    </recommendedName>
</protein>
<dbReference type="Gene3D" id="1.10.287.110">
    <property type="entry name" value="DnaJ domain"/>
    <property type="match status" value="1"/>
</dbReference>
<dbReference type="EMBL" id="ML987189">
    <property type="protein sequence ID" value="KAF2256158.1"/>
    <property type="molecule type" value="Genomic_DNA"/>
</dbReference>
<feature type="compositionally biased region" description="Basic and acidic residues" evidence="1">
    <location>
        <begin position="75"/>
        <end position="88"/>
    </location>
</feature>
<gene>
    <name evidence="3" type="ORF">BU26DRAFT_557633</name>
</gene>
<dbReference type="PRINTS" id="PR00625">
    <property type="entry name" value="JDOMAIN"/>
</dbReference>
<dbReference type="OrthoDB" id="10250354at2759"/>
<dbReference type="SUPFAM" id="SSF46565">
    <property type="entry name" value="Chaperone J-domain"/>
    <property type="match status" value="1"/>
</dbReference>
<organism evidence="3 4">
    <name type="scientific">Trematosphaeria pertusa</name>
    <dbReference type="NCBI Taxonomy" id="390896"/>
    <lineage>
        <taxon>Eukaryota</taxon>
        <taxon>Fungi</taxon>
        <taxon>Dikarya</taxon>
        <taxon>Ascomycota</taxon>
        <taxon>Pezizomycotina</taxon>
        <taxon>Dothideomycetes</taxon>
        <taxon>Pleosporomycetidae</taxon>
        <taxon>Pleosporales</taxon>
        <taxon>Massarineae</taxon>
        <taxon>Trematosphaeriaceae</taxon>
        <taxon>Trematosphaeria</taxon>
    </lineage>
</organism>
<dbReference type="InterPro" id="IPR036869">
    <property type="entry name" value="J_dom_sf"/>
</dbReference>
<name>A0A6A6J0V9_9PLEO</name>
<keyword evidence="4" id="KW-1185">Reference proteome</keyword>
<feature type="domain" description="J" evidence="2">
    <location>
        <begin position="7"/>
        <end position="77"/>
    </location>
</feature>
<dbReference type="RefSeq" id="XP_033691162.1">
    <property type="nucleotide sequence ID" value="XM_033832483.1"/>
</dbReference>